<dbReference type="InterPro" id="IPR000719">
    <property type="entry name" value="Prot_kinase_dom"/>
</dbReference>
<evidence type="ECO:0000313" key="11">
    <source>
        <dbReference type="Proteomes" id="UP001428341"/>
    </source>
</evidence>
<keyword evidence="2" id="KW-0418">Kinase</keyword>
<keyword evidence="6" id="KW-0472">Membrane</keyword>
<name>A0AAP0MUA6_9ROSI</name>
<evidence type="ECO:0000256" key="4">
    <source>
        <dbReference type="ARBA" id="ARBA00022729"/>
    </source>
</evidence>
<evidence type="ECO:0000256" key="6">
    <source>
        <dbReference type="ARBA" id="ARBA00023136"/>
    </source>
</evidence>
<evidence type="ECO:0000256" key="5">
    <source>
        <dbReference type="ARBA" id="ARBA00022989"/>
    </source>
</evidence>
<evidence type="ECO:0000313" key="10">
    <source>
        <dbReference type="EMBL" id="KAK9222110.1"/>
    </source>
</evidence>
<gene>
    <name evidence="10" type="ORF">WN944_010542</name>
</gene>
<dbReference type="GO" id="GO:0030247">
    <property type="term" value="F:polysaccharide binding"/>
    <property type="evidence" value="ECO:0007669"/>
    <property type="project" value="InterPro"/>
</dbReference>
<keyword evidence="2" id="KW-0808">Transferase</keyword>
<proteinExistence type="predicted"/>
<protein>
    <recommendedName>
        <fullName evidence="9">Protein kinase domain-containing protein</fullName>
    </recommendedName>
</protein>
<evidence type="ECO:0000256" key="2">
    <source>
        <dbReference type="ARBA" id="ARBA00022527"/>
    </source>
</evidence>
<evidence type="ECO:0000256" key="3">
    <source>
        <dbReference type="ARBA" id="ARBA00022692"/>
    </source>
</evidence>
<comment type="caution">
    <text evidence="10">The sequence shown here is derived from an EMBL/GenBank/DDBJ whole genome shotgun (WGS) entry which is preliminary data.</text>
</comment>
<dbReference type="GO" id="GO:0005524">
    <property type="term" value="F:ATP binding"/>
    <property type="evidence" value="ECO:0007669"/>
    <property type="project" value="InterPro"/>
</dbReference>
<dbReference type="InterPro" id="IPR045874">
    <property type="entry name" value="LRK10/LRL21-25-like"/>
</dbReference>
<keyword evidence="4 8" id="KW-0732">Signal</keyword>
<feature type="chain" id="PRO_5042872129" description="Protein kinase domain-containing protein" evidence="8">
    <location>
        <begin position="29"/>
        <end position="296"/>
    </location>
</feature>
<feature type="domain" description="Protein kinase" evidence="9">
    <location>
        <begin position="180"/>
        <end position="296"/>
    </location>
</feature>
<evidence type="ECO:0000256" key="7">
    <source>
        <dbReference type="ARBA" id="ARBA00023180"/>
    </source>
</evidence>
<dbReference type="AlphaFoldDB" id="A0AAP0MUA6"/>
<keyword evidence="2" id="KW-0723">Serine/threonine-protein kinase</keyword>
<keyword evidence="3" id="KW-0812">Transmembrane</keyword>
<evidence type="ECO:0000256" key="8">
    <source>
        <dbReference type="SAM" id="SignalP"/>
    </source>
</evidence>
<dbReference type="GO" id="GO:0004674">
    <property type="term" value="F:protein serine/threonine kinase activity"/>
    <property type="evidence" value="ECO:0007669"/>
    <property type="project" value="UniProtKB-KW"/>
</dbReference>
<dbReference type="Pfam" id="PF13947">
    <property type="entry name" value="GUB_WAK_bind"/>
    <property type="match status" value="1"/>
</dbReference>
<accession>A0AAP0MUA6</accession>
<dbReference type="EMBL" id="JBCGBO010000002">
    <property type="protein sequence ID" value="KAK9222110.1"/>
    <property type="molecule type" value="Genomic_DNA"/>
</dbReference>
<keyword evidence="7" id="KW-0325">Glycoprotein</keyword>
<dbReference type="GO" id="GO:0016020">
    <property type="term" value="C:membrane"/>
    <property type="evidence" value="ECO:0007669"/>
    <property type="project" value="UniProtKB-SubCell"/>
</dbReference>
<dbReference type="InterPro" id="IPR011009">
    <property type="entry name" value="Kinase-like_dom_sf"/>
</dbReference>
<dbReference type="SUPFAM" id="SSF56112">
    <property type="entry name" value="Protein kinase-like (PK-like)"/>
    <property type="match status" value="1"/>
</dbReference>
<keyword evidence="11" id="KW-1185">Reference proteome</keyword>
<evidence type="ECO:0000256" key="1">
    <source>
        <dbReference type="ARBA" id="ARBA00004479"/>
    </source>
</evidence>
<evidence type="ECO:0000259" key="9">
    <source>
        <dbReference type="PROSITE" id="PS50011"/>
    </source>
</evidence>
<dbReference type="PROSITE" id="PS50011">
    <property type="entry name" value="PROTEIN_KINASE_DOM"/>
    <property type="match status" value="1"/>
</dbReference>
<dbReference type="InterPro" id="IPR025287">
    <property type="entry name" value="WAK_GUB"/>
</dbReference>
<dbReference type="Pfam" id="PF07714">
    <property type="entry name" value="PK_Tyr_Ser-Thr"/>
    <property type="match status" value="1"/>
</dbReference>
<feature type="signal peptide" evidence="8">
    <location>
        <begin position="1"/>
        <end position="28"/>
    </location>
</feature>
<dbReference type="Proteomes" id="UP001428341">
    <property type="component" value="Unassembled WGS sequence"/>
</dbReference>
<sequence length="296" mass="32759">MSSEEASIFSTFLLFLLMFVFSTSEIEARKVEVQLCSSSYGDVKNISYPFRLKGDPAGCGHPELQLPCESNKIILEFNSGKYYVKRISYDKCTISVAEVNLANGSCSLPYKSFSLSAAYHDAFTKVPCLSDNQSNVYVYPGYAGINDKISDLPDVPVVLNRSVDNPSYEDLQKLLDSGLHQQCRSSGKDGFGSVYKGQLHIGGLIAVKMLENSNFSAVEFINEVSTIGRIHHVNVVQLLGFYSEGSKRALVYEYMPNGSLDIHIFPNEGRGKSFSWEKLHEVALGTARGIEYLHNG</sequence>
<keyword evidence="5" id="KW-1133">Transmembrane helix</keyword>
<organism evidence="10 11">
    <name type="scientific">Citrus x changshan-huyou</name>
    <dbReference type="NCBI Taxonomy" id="2935761"/>
    <lineage>
        <taxon>Eukaryota</taxon>
        <taxon>Viridiplantae</taxon>
        <taxon>Streptophyta</taxon>
        <taxon>Embryophyta</taxon>
        <taxon>Tracheophyta</taxon>
        <taxon>Spermatophyta</taxon>
        <taxon>Magnoliopsida</taxon>
        <taxon>eudicotyledons</taxon>
        <taxon>Gunneridae</taxon>
        <taxon>Pentapetalae</taxon>
        <taxon>rosids</taxon>
        <taxon>malvids</taxon>
        <taxon>Sapindales</taxon>
        <taxon>Rutaceae</taxon>
        <taxon>Aurantioideae</taxon>
        <taxon>Citrus</taxon>
    </lineage>
</organism>
<comment type="subcellular location">
    <subcellularLocation>
        <location evidence="1">Membrane</location>
        <topology evidence="1">Single-pass type I membrane protein</topology>
    </subcellularLocation>
</comment>
<dbReference type="PANTHER" id="PTHR27009">
    <property type="entry name" value="RUST RESISTANCE KINASE LR10-RELATED"/>
    <property type="match status" value="1"/>
</dbReference>
<reference evidence="10 11" key="1">
    <citation type="submission" date="2024-05" db="EMBL/GenBank/DDBJ databases">
        <title>Haplotype-resolved chromosome-level genome assembly of Huyou (Citrus changshanensis).</title>
        <authorList>
            <person name="Miao C."/>
            <person name="Chen W."/>
            <person name="Wu Y."/>
            <person name="Wang L."/>
            <person name="Zhao S."/>
            <person name="Grierson D."/>
            <person name="Xu C."/>
            <person name="Chen K."/>
        </authorList>
    </citation>
    <scope>NUCLEOTIDE SEQUENCE [LARGE SCALE GENOMIC DNA]</scope>
    <source>
        <strain evidence="10">01-14</strain>
        <tissue evidence="10">Leaf</tissue>
    </source>
</reference>
<dbReference type="Gene3D" id="1.10.510.10">
    <property type="entry name" value="Transferase(Phosphotransferase) domain 1"/>
    <property type="match status" value="1"/>
</dbReference>
<dbReference type="InterPro" id="IPR001245">
    <property type="entry name" value="Ser-Thr/Tyr_kinase_cat_dom"/>
</dbReference>